<keyword evidence="4" id="KW-0689">Ribosomal protein</keyword>
<reference evidence="7" key="1">
    <citation type="journal article" date="2021" name="J Fungi (Basel)">
        <title>Genomic and Metabolomic Analyses of the Marine Fungus Emericellopsis cladophorae: Insights into Saltwater Adaptability Mechanisms and Its Biosynthetic Potential.</title>
        <authorList>
            <person name="Goncalves M.F.M."/>
            <person name="Hilario S."/>
            <person name="Van de Peer Y."/>
            <person name="Esteves A.C."/>
            <person name="Alves A."/>
        </authorList>
    </citation>
    <scope>NUCLEOTIDE SEQUENCE</scope>
    <source>
        <strain evidence="7">MUM 19.33</strain>
    </source>
</reference>
<dbReference type="OrthoDB" id="408933at2759"/>
<dbReference type="RefSeq" id="XP_051361865.1">
    <property type="nucleotide sequence ID" value="XM_051506963.1"/>
</dbReference>
<protein>
    <submittedName>
        <fullName evidence="7">Uncharacterized protein</fullName>
    </submittedName>
</protein>
<gene>
    <name evidence="7" type="ORF">J7T54_003151</name>
</gene>
<dbReference type="AlphaFoldDB" id="A0A9Q0BE98"/>
<keyword evidence="6" id="KW-0687">Ribonucleoprotein</keyword>
<comment type="subcellular location">
    <subcellularLocation>
        <location evidence="1">Mitochondrion</location>
    </subcellularLocation>
</comment>
<evidence type="ECO:0000256" key="5">
    <source>
        <dbReference type="ARBA" id="ARBA00023128"/>
    </source>
</evidence>
<keyword evidence="3" id="KW-0809">Transit peptide</keyword>
<dbReference type="GO" id="GO:0006412">
    <property type="term" value="P:translation"/>
    <property type="evidence" value="ECO:0007669"/>
    <property type="project" value="TreeGrafter"/>
</dbReference>
<comment type="caution">
    <text evidence="7">The sequence shown here is derived from an EMBL/GenBank/DDBJ whole genome shotgun (WGS) entry which is preliminary data.</text>
</comment>
<evidence type="ECO:0000256" key="3">
    <source>
        <dbReference type="ARBA" id="ARBA00022946"/>
    </source>
</evidence>
<dbReference type="PANTHER" id="PTHR21338">
    <property type="entry name" value="MITOCHONDRIAL RIBOSOMAL PROTEIN L41"/>
    <property type="match status" value="1"/>
</dbReference>
<dbReference type="GeneID" id="75829656"/>
<organism evidence="7 8">
    <name type="scientific">Emericellopsis cladophorae</name>
    <dbReference type="NCBI Taxonomy" id="2686198"/>
    <lineage>
        <taxon>Eukaryota</taxon>
        <taxon>Fungi</taxon>
        <taxon>Dikarya</taxon>
        <taxon>Ascomycota</taxon>
        <taxon>Pezizomycotina</taxon>
        <taxon>Sordariomycetes</taxon>
        <taxon>Hypocreomycetidae</taxon>
        <taxon>Hypocreales</taxon>
        <taxon>Bionectriaceae</taxon>
        <taxon>Emericellopsis</taxon>
    </lineage>
</organism>
<keyword evidence="5" id="KW-0496">Mitochondrion</keyword>
<dbReference type="GO" id="GO:0005762">
    <property type="term" value="C:mitochondrial large ribosomal subunit"/>
    <property type="evidence" value="ECO:0007669"/>
    <property type="project" value="InterPro"/>
</dbReference>
<evidence type="ECO:0000313" key="7">
    <source>
        <dbReference type="EMBL" id="KAI6781009.1"/>
    </source>
</evidence>
<sequence length="106" mass="12207">MIRPTQFLLQGSGKYRHVRLTTKDVGRGFYKGNRTGSMGRHTKYGTYQIDWNKVRTYVVPDLSGCQLTPYVSAQITKPESSYKGIPSGPRDPYLYIENWKDKNQVD</sequence>
<evidence type="ECO:0000313" key="8">
    <source>
        <dbReference type="Proteomes" id="UP001055219"/>
    </source>
</evidence>
<comment type="similarity">
    <text evidence="2">Belongs to the mitochondrion-specific ribosomal protein mL41 family.</text>
</comment>
<reference evidence="7" key="2">
    <citation type="submission" date="2022-07" db="EMBL/GenBank/DDBJ databases">
        <authorList>
            <person name="Goncalves M.F.M."/>
            <person name="Hilario S."/>
            <person name="Van De Peer Y."/>
            <person name="Esteves A.C."/>
            <person name="Alves A."/>
        </authorList>
    </citation>
    <scope>NUCLEOTIDE SEQUENCE</scope>
    <source>
        <strain evidence="7">MUM 19.33</strain>
    </source>
</reference>
<proteinExistence type="inferred from homology"/>
<evidence type="ECO:0000256" key="2">
    <source>
        <dbReference type="ARBA" id="ARBA00010152"/>
    </source>
</evidence>
<dbReference type="EMBL" id="JAGIXG020000026">
    <property type="protein sequence ID" value="KAI6781009.1"/>
    <property type="molecule type" value="Genomic_DNA"/>
</dbReference>
<keyword evidence="8" id="KW-1185">Reference proteome</keyword>
<dbReference type="PANTHER" id="PTHR21338:SF0">
    <property type="entry name" value="LARGE RIBOSOMAL SUBUNIT PROTEIN ML41"/>
    <property type="match status" value="1"/>
</dbReference>
<evidence type="ECO:0000256" key="1">
    <source>
        <dbReference type="ARBA" id="ARBA00004173"/>
    </source>
</evidence>
<name>A0A9Q0BE98_9HYPO</name>
<accession>A0A9Q0BE98</accession>
<dbReference type="GO" id="GO:0003735">
    <property type="term" value="F:structural constituent of ribosome"/>
    <property type="evidence" value="ECO:0007669"/>
    <property type="project" value="InterPro"/>
</dbReference>
<dbReference type="InterPro" id="IPR019189">
    <property type="entry name" value="Ribosomal_mL41"/>
</dbReference>
<evidence type="ECO:0000256" key="4">
    <source>
        <dbReference type="ARBA" id="ARBA00022980"/>
    </source>
</evidence>
<dbReference type="Pfam" id="PF09809">
    <property type="entry name" value="MRP-L27"/>
    <property type="match status" value="1"/>
</dbReference>
<dbReference type="Proteomes" id="UP001055219">
    <property type="component" value="Unassembled WGS sequence"/>
</dbReference>
<evidence type="ECO:0000256" key="6">
    <source>
        <dbReference type="ARBA" id="ARBA00023274"/>
    </source>
</evidence>